<comment type="caution">
    <text evidence="1">The sequence shown here is derived from an EMBL/GenBank/DDBJ whole genome shotgun (WGS) entry which is preliminary data.</text>
</comment>
<dbReference type="SUPFAM" id="SSF48371">
    <property type="entry name" value="ARM repeat"/>
    <property type="match status" value="1"/>
</dbReference>
<dbReference type="KEGG" id="bbo:BBOV_II003580"/>
<dbReference type="InterPro" id="IPR011989">
    <property type="entry name" value="ARM-like"/>
</dbReference>
<dbReference type="AlphaFoldDB" id="A7ATQ2"/>
<dbReference type="InterPro" id="IPR016024">
    <property type="entry name" value="ARM-type_fold"/>
</dbReference>
<name>A7ATQ2_BABBO</name>
<reference evidence="2" key="2">
    <citation type="journal article" date="2020" name="Data Brief">
        <title>Transcriptome dataset of Babesia bovis life stages within vertebrate and invertebrate hosts.</title>
        <authorList>
            <person name="Ueti M.W."/>
            <person name="Johnson W.C."/>
            <person name="Kappmeyer L.S."/>
            <person name="Herndon D.R."/>
            <person name="Mousel M.R."/>
            <person name="Reif K.E."/>
            <person name="Taus N.S."/>
            <person name="Ifeonu O.O."/>
            <person name="Silva J.C."/>
            <person name="Suarez C.E."/>
            <person name="Brayton K.A."/>
        </authorList>
    </citation>
    <scope>NUCLEOTIDE SEQUENCE [LARGE SCALE GENOMIC DNA]</scope>
</reference>
<dbReference type="InParanoid" id="A7ATQ2"/>
<dbReference type="EMBL" id="AAXT01000003">
    <property type="protein sequence ID" value="EDO06313.1"/>
    <property type="molecule type" value="Genomic_DNA"/>
</dbReference>
<dbReference type="eggNOG" id="ENOG502T44E">
    <property type="taxonomic scope" value="Eukaryota"/>
</dbReference>
<organism evidence="1 2">
    <name type="scientific">Babesia bovis</name>
    <dbReference type="NCBI Taxonomy" id="5865"/>
    <lineage>
        <taxon>Eukaryota</taxon>
        <taxon>Sar</taxon>
        <taxon>Alveolata</taxon>
        <taxon>Apicomplexa</taxon>
        <taxon>Aconoidasida</taxon>
        <taxon>Piroplasmida</taxon>
        <taxon>Babesiidae</taxon>
        <taxon>Babesia</taxon>
    </lineage>
</organism>
<dbReference type="Gene3D" id="1.25.10.10">
    <property type="entry name" value="Leucine-rich Repeat Variant"/>
    <property type="match status" value="1"/>
</dbReference>
<dbReference type="OMA" id="FCESHAH"/>
<protein>
    <submittedName>
        <fullName evidence="1">Uncharacterized protein</fullName>
    </submittedName>
</protein>
<evidence type="ECO:0000313" key="1">
    <source>
        <dbReference type="EMBL" id="EDO06313.1"/>
    </source>
</evidence>
<dbReference type="RefSeq" id="XP_001609881.1">
    <property type="nucleotide sequence ID" value="XM_001609831.1"/>
</dbReference>
<evidence type="ECO:0000313" key="2">
    <source>
        <dbReference type="Proteomes" id="UP000002173"/>
    </source>
</evidence>
<dbReference type="GeneID" id="5478110"/>
<dbReference type="VEuPathDB" id="PiroplasmaDB:BBOV_II003580"/>
<proteinExistence type="predicted"/>
<gene>
    <name evidence="1" type="ORF">BBOV_II003580</name>
</gene>
<sequence>MKPKKQKDFVTKKRRVGKEQFRKHASSDAKLLADVSRLKKTVKLATQSIIINKERLNVTSRNLTLAELVRKSRHISSSVQIHALSGIVEFCRKFDADVRLNLLTLLQIAGECLNSLNQNVRQHARTLLMELVQHFKMGSELLDNNTYVQCVSAYLLKGIVASDIGVRTDIYRTVTTLVDQFPGIISLHKENILDKLVRHKPDEPAVAHIDCILALYKLDNESLKGHSVVNYLYEVLNHMLFIAGDIDSELKCLSIASLIVKTLKLLCINAEYITRDDLGFIRAFVLSNLHQFEDLTERGMQTFDALNCDYVLYRAELGLKCARVFPKHQLALMAPLCQLYNMRNAFCESHAHRVADIVLTAMAADMDTFLIQDISDLKPQWCTSMLVTFNSVDTLFTGIRKALQTNSVTVSQRILMDPDSYMAEQLPVINIRETFRDVTRGLVDSIADKPEVLPVIAIASGVSPMVLQEFYHTVPGMSQVVDIMSKLGPDFCIVDNMDIDTVSILSLLLNMDKTMSLRSQVLFTVVQVSKIPNTVPVDTFMDRYCTAKCIATLNREDLCLVTRALLNFPASKDIGSRIMDLLKQWLCNVRLWERCYTTELIAPTVYHMFCEGPECVIGIDDRLVPLNSLLEVLCEIAVDLDKMLTADVLDILEYVLGSFVSRTIEHLIRSQSNNIWSVEDAREVVFKRCVSTAIEKMIHSGAYNMGVCVLNTALIHAVSQCSNIQVDSQEIAQQNHAKLPQWLHKLEQHNTTEALINRLPMDKNLQNPIKQLCLAAGQLLM</sequence>
<reference evidence="2" key="3">
    <citation type="journal article" date="2021" name="Int. J. Parasitol.">
        <title>Comparative analysis of gene expression between Babesia bovis blood stages and kinetes allowed by improved genome annotation.</title>
        <authorList>
            <person name="Ueti M.W."/>
            <person name="Johnson W.C."/>
            <person name="Kappmeyer L.S."/>
            <person name="Herndon D.R."/>
            <person name="Mousel M.R."/>
            <person name="Reif K.E."/>
            <person name="Taus N.S."/>
            <person name="Ifeonu O.O."/>
            <person name="Silva J.C."/>
            <person name="Suarez C.E."/>
            <person name="Brayton K.A."/>
        </authorList>
    </citation>
    <scope>NUCLEOTIDE SEQUENCE [LARGE SCALE GENOMIC DNA]</scope>
</reference>
<dbReference type="Proteomes" id="UP000002173">
    <property type="component" value="Unassembled WGS sequence"/>
</dbReference>
<dbReference type="STRING" id="5865.A7ATQ2"/>
<accession>A7ATQ2</accession>
<reference evidence="1 2" key="1">
    <citation type="journal article" date="2007" name="PLoS Pathog.">
        <title>Genome sequence of Babesia bovis and comparative analysis of apicomplexan hemoprotozoa.</title>
        <authorList>
            <person name="Brayton K.A."/>
            <person name="Lau A.O.T."/>
            <person name="Herndon D.R."/>
            <person name="Hannick L."/>
            <person name="Kappmeyer L.S."/>
            <person name="Berens S.J."/>
            <person name="Bidwell S.L."/>
            <person name="Brown W.C."/>
            <person name="Crabtree J."/>
            <person name="Fadrosh D."/>
            <person name="Feldblum T."/>
            <person name="Forberger H.A."/>
            <person name="Haas B.J."/>
            <person name="Howell J.M."/>
            <person name="Khouri H."/>
            <person name="Koo H."/>
            <person name="Mann D.J."/>
            <person name="Norimine J."/>
            <person name="Paulsen I.T."/>
            <person name="Radune D."/>
            <person name="Ren Q."/>
            <person name="Smith R.K. Jr."/>
            <person name="Suarez C.E."/>
            <person name="White O."/>
            <person name="Wortman J.R."/>
            <person name="Knowles D.P. Jr."/>
            <person name="McElwain T.F."/>
            <person name="Nene V.M."/>
        </authorList>
    </citation>
    <scope>NUCLEOTIDE SEQUENCE [LARGE SCALE GENOMIC DNA]</scope>
    <source>
        <strain evidence="1">T2Bo</strain>
    </source>
</reference>
<keyword evidence="2" id="KW-1185">Reference proteome</keyword>